<dbReference type="EMBL" id="QYUN01000002">
    <property type="protein sequence ID" value="RJG06432.1"/>
    <property type="molecule type" value="Genomic_DNA"/>
</dbReference>
<feature type="domain" description="CBS" evidence="3">
    <location>
        <begin position="6"/>
        <end position="67"/>
    </location>
</feature>
<comment type="caution">
    <text evidence="4">The sequence shown here is derived from an EMBL/GenBank/DDBJ whole genome shotgun (WGS) entry which is preliminary data.</text>
</comment>
<dbReference type="AlphaFoldDB" id="A0A418X1U9"/>
<keyword evidence="5" id="KW-1185">Reference proteome</keyword>
<evidence type="ECO:0000256" key="2">
    <source>
        <dbReference type="PROSITE-ProRule" id="PRU00703"/>
    </source>
</evidence>
<dbReference type="Proteomes" id="UP000285190">
    <property type="component" value="Unassembled WGS sequence"/>
</dbReference>
<dbReference type="InterPro" id="IPR051257">
    <property type="entry name" value="Diverse_CBS-Domain"/>
</dbReference>
<protein>
    <submittedName>
        <fullName evidence="4">CBS domain-containing protein</fullName>
    </submittedName>
</protein>
<dbReference type="Gene3D" id="3.10.580.10">
    <property type="entry name" value="CBS-domain"/>
    <property type="match status" value="1"/>
</dbReference>
<reference evidence="4 5" key="1">
    <citation type="submission" date="2018-09" db="EMBL/GenBank/DDBJ databases">
        <authorList>
            <person name="Zhu H."/>
        </authorList>
    </citation>
    <scope>NUCLEOTIDE SEQUENCE [LARGE SCALE GENOMIC DNA]</scope>
    <source>
        <strain evidence="4 5">K2R10-39</strain>
    </source>
</reference>
<evidence type="ECO:0000313" key="5">
    <source>
        <dbReference type="Proteomes" id="UP000285190"/>
    </source>
</evidence>
<evidence type="ECO:0000256" key="1">
    <source>
        <dbReference type="ARBA" id="ARBA00023122"/>
    </source>
</evidence>
<gene>
    <name evidence="4" type="ORF">D3870_10785</name>
</gene>
<dbReference type="SMART" id="SM00116">
    <property type="entry name" value="CBS"/>
    <property type="match status" value="2"/>
</dbReference>
<organism evidence="4 5">
    <name type="scientific">Noviherbaspirillum cavernae</name>
    <dbReference type="NCBI Taxonomy" id="2320862"/>
    <lineage>
        <taxon>Bacteria</taxon>
        <taxon>Pseudomonadati</taxon>
        <taxon>Pseudomonadota</taxon>
        <taxon>Betaproteobacteria</taxon>
        <taxon>Burkholderiales</taxon>
        <taxon>Oxalobacteraceae</taxon>
        <taxon>Noviherbaspirillum</taxon>
    </lineage>
</organism>
<evidence type="ECO:0000259" key="3">
    <source>
        <dbReference type="PROSITE" id="PS51371"/>
    </source>
</evidence>
<keyword evidence="1 2" id="KW-0129">CBS domain</keyword>
<dbReference type="InterPro" id="IPR046342">
    <property type="entry name" value="CBS_dom_sf"/>
</dbReference>
<sequence length="151" mass="16493">MSISECSNIGVVCCGVDATIPEVAALMRKYHVGDVIVVENRNGDRVPLGIVTDRDIVIETTALQLDTNVFTAGDIMSTPIITVREGEGFIETLRLMRQHKIRRMPVVTDAGTLYGIVTADDVINLLVMELSLMTGAIVEQPIREGQLRKSP</sequence>
<dbReference type="InterPro" id="IPR000644">
    <property type="entry name" value="CBS_dom"/>
</dbReference>
<dbReference type="PANTHER" id="PTHR43080:SF2">
    <property type="entry name" value="CBS DOMAIN-CONTAINING PROTEIN"/>
    <property type="match status" value="1"/>
</dbReference>
<dbReference type="OrthoDB" id="9794094at2"/>
<dbReference type="PROSITE" id="PS51371">
    <property type="entry name" value="CBS"/>
    <property type="match status" value="2"/>
</dbReference>
<dbReference type="SUPFAM" id="SSF54631">
    <property type="entry name" value="CBS-domain pair"/>
    <property type="match status" value="1"/>
</dbReference>
<accession>A0A418X1U9</accession>
<dbReference type="PANTHER" id="PTHR43080">
    <property type="entry name" value="CBS DOMAIN-CONTAINING PROTEIN CBSX3, MITOCHONDRIAL"/>
    <property type="match status" value="1"/>
</dbReference>
<evidence type="ECO:0000313" key="4">
    <source>
        <dbReference type="EMBL" id="RJG06432.1"/>
    </source>
</evidence>
<dbReference type="CDD" id="cd17775">
    <property type="entry name" value="CBS_pair_bact_arch"/>
    <property type="match status" value="1"/>
</dbReference>
<dbReference type="RefSeq" id="WP_119739001.1">
    <property type="nucleotide sequence ID" value="NZ_QYUN01000002.1"/>
</dbReference>
<name>A0A418X1U9_9BURK</name>
<dbReference type="Pfam" id="PF00571">
    <property type="entry name" value="CBS"/>
    <property type="match status" value="2"/>
</dbReference>
<proteinExistence type="predicted"/>
<feature type="domain" description="CBS" evidence="3">
    <location>
        <begin position="76"/>
        <end position="132"/>
    </location>
</feature>